<sequence length="66" mass="7536">MSRFSDSMDSISLDDAVNRVRGQFDGRILSAEEIGAEYRIRVLTGNGKVRRLRVDPATGEIIRRRR</sequence>
<dbReference type="AlphaFoldDB" id="A0A831RUY2"/>
<dbReference type="EMBL" id="DRLF01000406">
    <property type="protein sequence ID" value="HEC07541.1"/>
    <property type="molecule type" value="Genomic_DNA"/>
</dbReference>
<comment type="caution">
    <text evidence="2">The sequence shown here is derived from an EMBL/GenBank/DDBJ whole genome shotgun (WGS) entry which is preliminary data.</text>
</comment>
<accession>A0A831RUY2</accession>
<dbReference type="InterPro" id="IPR025711">
    <property type="entry name" value="PepSY"/>
</dbReference>
<dbReference type="Proteomes" id="UP000886339">
    <property type="component" value="Unassembled WGS sequence"/>
</dbReference>
<protein>
    <recommendedName>
        <fullName evidence="1">PepSY domain-containing protein</fullName>
    </recommendedName>
</protein>
<proteinExistence type="predicted"/>
<gene>
    <name evidence="2" type="ORF">ENJ12_11850</name>
</gene>
<name>A0A831RUY2_9GAMM</name>
<feature type="domain" description="PepSY" evidence="1">
    <location>
        <begin position="11"/>
        <end position="64"/>
    </location>
</feature>
<reference evidence="2" key="1">
    <citation type="journal article" date="2020" name="mSystems">
        <title>Genome- and Community-Level Interaction Insights into Carbon Utilization and Element Cycling Functions of Hydrothermarchaeota in Hydrothermal Sediment.</title>
        <authorList>
            <person name="Zhou Z."/>
            <person name="Liu Y."/>
            <person name="Xu W."/>
            <person name="Pan J."/>
            <person name="Luo Z.H."/>
            <person name="Li M."/>
        </authorList>
    </citation>
    <scope>NUCLEOTIDE SEQUENCE [LARGE SCALE GENOMIC DNA]</scope>
    <source>
        <strain evidence="2">HyVt-458</strain>
    </source>
</reference>
<evidence type="ECO:0000259" key="1">
    <source>
        <dbReference type="Pfam" id="PF03413"/>
    </source>
</evidence>
<organism evidence="2">
    <name type="scientific">Thiolapillus brandeum</name>
    <dbReference type="NCBI Taxonomy" id="1076588"/>
    <lineage>
        <taxon>Bacteria</taxon>
        <taxon>Pseudomonadati</taxon>
        <taxon>Pseudomonadota</taxon>
        <taxon>Gammaproteobacteria</taxon>
        <taxon>Chromatiales</taxon>
        <taxon>Sedimenticolaceae</taxon>
        <taxon>Thiolapillus</taxon>
    </lineage>
</organism>
<evidence type="ECO:0000313" key="2">
    <source>
        <dbReference type="EMBL" id="HEC07541.1"/>
    </source>
</evidence>
<dbReference type="Pfam" id="PF03413">
    <property type="entry name" value="PepSY"/>
    <property type="match status" value="1"/>
</dbReference>